<dbReference type="PROSITE" id="PS50110">
    <property type="entry name" value="RESPONSE_REGULATORY"/>
    <property type="match status" value="1"/>
</dbReference>
<evidence type="ECO:0000313" key="8">
    <source>
        <dbReference type="EMBL" id="QNP59027.1"/>
    </source>
</evidence>
<dbReference type="SUPFAM" id="SSF52172">
    <property type="entry name" value="CheY-like"/>
    <property type="match status" value="1"/>
</dbReference>
<dbReference type="InterPro" id="IPR050595">
    <property type="entry name" value="Bact_response_regulator"/>
</dbReference>
<dbReference type="GO" id="GO:0000160">
    <property type="term" value="P:phosphorelay signal transduction system"/>
    <property type="evidence" value="ECO:0007669"/>
    <property type="project" value="UniProtKB-KW"/>
</dbReference>
<sequence length="123" mass="13783">MKKILIVEDHADIRKLIRMTLEFEDFEVLEAATGDEGLEVAHQAQPDIVLLDVMMPGTHDGLEVCRRIKRAPTLTHTRVVMLTACGRAVDMARGRRSGADDYLSKPFSTRQILDSIHQMEAPA</sequence>
<dbReference type="KEGG" id="amon:H9L24_19470"/>
<protein>
    <submittedName>
        <fullName evidence="8">Response regulator</fullName>
    </submittedName>
</protein>
<dbReference type="Gene3D" id="3.40.50.2300">
    <property type="match status" value="1"/>
</dbReference>
<accession>A0A7H0HER1</accession>
<name>A0A7H0HER1_9BURK</name>
<reference evidence="8 9" key="1">
    <citation type="submission" date="2020-08" db="EMBL/GenBank/DDBJ databases">
        <title>Genome sequence of Acidovorax monticola KACC 19171T.</title>
        <authorList>
            <person name="Hyun D.-W."/>
            <person name="Bae J.-W."/>
        </authorList>
    </citation>
    <scope>NUCLEOTIDE SEQUENCE [LARGE SCALE GENOMIC DNA]</scope>
    <source>
        <strain evidence="8 9">KACC 19171</strain>
    </source>
</reference>
<dbReference type="InterPro" id="IPR011006">
    <property type="entry name" value="CheY-like_superfamily"/>
</dbReference>
<dbReference type="AlphaFoldDB" id="A0A7H0HER1"/>
<feature type="domain" description="Response regulatory" evidence="7">
    <location>
        <begin position="3"/>
        <end position="120"/>
    </location>
</feature>
<keyword evidence="2" id="KW-0902">Two-component regulatory system</keyword>
<evidence type="ECO:0000256" key="6">
    <source>
        <dbReference type="PROSITE-ProRule" id="PRU00169"/>
    </source>
</evidence>
<feature type="modified residue" description="4-aspartylphosphate" evidence="6">
    <location>
        <position position="52"/>
    </location>
</feature>
<dbReference type="PANTHER" id="PTHR44591:SF3">
    <property type="entry name" value="RESPONSE REGULATORY DOMAIN-CONTAINING PROTEIN"/>
    <property type="match status" value="1"/>
</dbReference>
<evidence type="ECO:0000256" key="2">
    <source>
        <dbReference type="ARBA" id="ARBA00023012"/>
    </source>
</evidence>
<dbReference type="InterPro" id="IPR001789">
    <property type="entry name" value="Sig_transdc_resp-reg_receiver"/>
</dbReference>
<gene>
    <name evidence="8" type="ORF">H9L24_19470</name>
</gene>
<dbReference type="EMBL" id="CP060790">
    <property type="protein sequence ID" value="QNP59027.1"/>
    <property type="molecule type" value="Genomic_DNA"/>
</dbReference>
<evidence type="ECO:0000256" key="1">
    <source>
        <dbReference type="ARBA" id="ARBA00022553"/>
    </source>
</evidence>
<dbReference type="PANTHER" id="PTHR44591">
    <property type="entry name" value="STRESS RESPONSE REGULATOR PROTEIN 1"/>
    <property type="match status" value="1"/>
</dbReference>
<proteinExistence type="predicted"/>
<dbReference type="CDD" id="cd17574">
    <property type="entry name" value="REC_OmpR"/>
    <property type="match status" value="1"/>
</dbReference>
<evidence type="ECO:0000259" key="7">
    <source>
        <dbReference type="PROSITE" id="PS50110"/>
    </source>
</evidence>
<evidence type="ECO:0000256" key="3">
    <source>
        <dbReference type="ARBA" id="ARBA00023015"/>
    </source>
</evidence>
<keyword evidence="1 6" id="KW-0597">Phosphoprotein</keyword>
<evidence type="ECO:0000256" key="4">
    <source>
        <dbReference type="ARBA" id="ARBA00023125"/>
    </source>
</evidence>
<organism evidence="8 9">
    <name type="scientific">Paenacidovorax monticola</name>
    <dbReference type="NCBI Taxonomy" id="1926868"/>
    <lineage>
        <taxon>Bacteria</taxon>
        <taxon>Pseudomonadati</taxon>
        <taxon>Pseudomonadota</taxon>
        <taxon>Betaproteobacteria</taxon>
        <taxon>Burkholderiales</taxon>
        <taxon>Comamonadaceae</taxon>
        <taxon>Paenacidovorax</taxon>
    </lineage>
</organism>
<dbReference type="Pfam" id="PF00072">
    <property type="entry name" value="Response_reg"/>
    <property type="match status" value="1"/>
</dbReference>
<dbReference type="GO" id="GO:0003677">
    <property type="term" value="F:DNA binding"/>
    <property type="evidence" value="ECO:0007669"/>
    <property type="project" value="UniProtKB-KW"/>
</dbReference>
<evidence type="ECO:0000256" key="5">
    <source>
        <dbReference type="ARBA" id="ARBA00023163"/>
    </source>
</evidence>
<dbReference type="RefSeq" id="WP_187736012.1">
    <property type="nucleotide sequence ID" value="NZ_CP060790.1"/>
</dbReference>
<keyword evidence="4" id="KW-0238">DNA-binding</keyword>
<keyword evidence="9" id="KW-1185">Reference proteome</keyword>
<dbReference type="Proteomes" id="UP000516057">
    <property type="component" value="Chromosome"/>
</dbReference>
<dbReference type="SMART" id="SM00448">
    <property type="entry name" value="REC"/>
    <property type="match status" value="1"/>
</dbReference>
<evidence type="ECO:0000313" key="9">
    <source>
        <dbReference type="Proteomes" id="UP000516057"/>
    </source>
</evidence>
<dbReference type="FunFam" id="3.40.50.2300:FF:000001">
    <property type="entry name" value="DNA-binding response regulator PhoB"/>
    <property type="match status" value="1"/>
</dbReference>
<keyword evidence="5" id="KW-0804">Transcription</keyword>
<keyword evidence="3" id="KW-0805">Transcription regulation</keyword>